<feature type="transmembrane region" description="Helical" evidence="6">
    <location>
        <begin position="470"/>
        <end position="491"/>
    </location>
</feature>
<feature type="transmembrane region" description="Helical" evidence="6">
    <location>
        <begin position="435"/>
        <end position="458"/>
    </location>
</feature>
<accession>A0A2V1D1H3</accession>
<keyword evidence="8" id="KW-1185">Reference proteome</keyword>
<evidence type="ECO:0000256" key="4">
    <source>
        <dbReference type="ARBA" id="ARBA00023136"/>
    </source>
</evidence>
<dbReference type="OrthoDB" id="3936150at2759"/>
<dbReference type="GO" id="GO:0022857">
    <property type="term" value="F:transmembrane transporter activity"/>
    <property type="evidence" value="ECO:0007669"/>
    <property type="project" value="InterPro"/>
</dbReference>
<dbReference type="GO" id="GO:0005886">
    <property type="term" value="C:plasma membrane"/>
    <property type="evidence" value="ECO:0007669"/>
    <property type="project" value="TreeGrafter"/>
</dbReference>
<dbReference type="Pfam" id="PF07690">
    <property type="entry name" value="MFS_1"/>
    <property type="match status" value="1"/>
</dbReference>
<feature type="region of interest" description="Disordered" evidence="5">
    <location>
        <begin position="49"/>
        <end position="68"/>
    </location>
</feature>
<evidence type="ECO:0000256" key="5">
    <source>
        <dbReference type="SAM" id="MobiDB-lite"/>
    </source>
</evidence>
<name>A0A2V1D1H3_9PLEO</name>
<dbReference type="PANTHER" id="PTHR23502">
    <property type="entry name" value="MAJOR FACILITATOR SUPERFAMILY"/>
    <property type="match status" value="1"/>
</dbReference>
<feature type="transmembrane region" description="Helical" evidence="6">
    <location>
        <begin position="223"/>
        <end position="246"/>
    </location>
</feature>
<feature type="transmembrane region" description="Helical" evidence="6">
    <location>
        <begin position="364"/>
        <end position="389"/>
    </location>
</feature>
<dbReference type="Gene3D" id="1.20.1250.20">
    <property type="entry name" value="MFS general substrate transporter like domains"/>
    <property type="match status" value="1"/>
</dbReference>
<feature type="transmembrane region" description="Helical" evidence="6">
    <location>
        <begin position="166"/>
        <end position="182"/>
    </location>
</feature>
<comment type="subcellular location">
    <subcellularLocation>
        <location evidence="1">Membrane</location>
        <topology evidence="1">Multi-pass membrane protein</topology>
    </subcellularLocation>
</comment>
<evidence type="ECO:0000256" key="1">
    <source>
        <dbReference type="ARBA" id="ARBA00004141"/>
    </source>
</evidence>
<proteinExistence type="predicted"/>
<evidence type="ECO:0000313" key="8">
    <source>
        <dbReference type="Proteomes" id="UP000244855"/>
    </source>
</evidence>
<protein>
    <submittedName>
        <fullName evidence="7">MFS general substrate transporter</fullName>
    </submittedName>
</protein>
<feature type="transmembrane region" description="Helical" evidence="6">
    <location>
        <begin position="503"/>
        <end position="523"/>
    </location>
</feature>
<dbReference type="AlphaFoldDB" id="A0A2V1D1H3"/>
<keyword evidence="2 6" id="KW-0812">Transmembrane</keyword>
<feature type="transmembrane region" description="Helical" evidence="6">
    <location>
        <begin position="258"/>
        <end position="284"/>
    </location>
</feature>
<keyword evidence="3 6" id="KW-1133">Transmembrane helix</keyword>
<dbReference type="SUPFAM" id="SSF103473">
    <property type="entry name" value="MFS general substrate transporter"/>
    <property type="match status" value="1"/>
</dbReference>
<feature type="transmembrane region" description="Helical" evidence="6">
    <location>
        <begin position="410"/>
        <end position="429"/>
    </location>
</feature>
<feature type="transmembrane region" description="Helical" evidence="6">
    <location>
        <begin position="322"/>
        <end position="344"/>
    </location>
</feature>
<evidence type="ECO:0000256" key="6">
    <source>
        <dbReference type="SAM" id="Phobius"/>
    </source>
</evidence>
<evidence type="ECO:0000256" key="2">
    <source>
        <dbReference type="ARBA" id="ARBA00022692"/>
    </source>
</evidence>
<dbReference type="Proteomes" id="UP000244855">
    <property type="component" value="Unassembled WGS sequence"/>
</dbReference>
<evidence type="ECO:0000256" key="3">
    <source>
        <dbReference type="ARBA" id="ARBA00022989"/>
    </source>
</evidence>
<organism evidence="7 8">
    <name type="scientific">Periconia macrospinosa</name>
    <dbReference type="NCBI Taxonomy" id="97972"/>
    <lineage>
        <taxon>Eukaryota</taxon>
        <taxon>Fungi</taxon>
        <taxon>Dikarya</taxon>
        <taxon>Ascomycota</taxon>
        <taxon>Pezizomycotina</taxon>
        <taxon>Dothideomycetes</taxon>
        <taxon>Pleosporomycetidae</taxon>
        <taxon>Pleosporales</taxon>
        <taxon>Massarineae</taxon>
        <taxon>Periconiaceae</taxon>
        <taxon>Periconia</taxon>
    </lineage>
</organism>
<dbReference type="STRING" id="97972.A0A2V1D1H3"/>
<dbReference type="CDD" id="cd17323">
    <property type="entry name" value="MFS_Tpo1_MDR_like"/>
    <property type="match status" value="1"/>
</dbReference>
<dbReference type="InterPro" id="IPR011701">
    <property type="entry name" value="MFS"/>
</dbReference>
<evidence type="ECO:0000313" key="7">
    <source>
        <dbReference type="EMBL" id="PVH91104.1"/>
    </source>
</evidence>
<dbReference type="EMBL" id="KZ805960">
    <property type="protein sequence ID" value="PVH91104.1"/>
    <property type="molecule type" value="Genomic_DNA"/>
</dbReference>
<dbReference type="PANTHER" id="PTHR23502:SF188">
    <property type="entry name" value="MAJOR FACILITATOR SUPERFAMILY (MFS) PROFILE DOMAIN-CONTAINING PROTEIN"/>
    <property type="match status" value="1"/>
</dbReference>
<keyword evidence="4 6" id="KW-0472">Membrane</keyword>
<gene>
    <name evidence="7" type="ORF">DM02DRAFT_546445</name>
</gene>
<feature type="transmembrane region" description="Helical" evidence="6">
    <location>
        <begin position="99"/>
        <end position="116"/>
    </location>
</feature>
<reference evidence="7 8" key="1">
    <citation type="journal article" date="2018" name="Sci. Rep.">
        <title>Comparative genomics provides insights into the lifestyle and reveals functional heterogeneity of dark septate endophytic fungi.</title>
        <authorList>
            <person name="Knapp D.G."/>
            <person name="Nemeth J.B."/>
            <person name="Barry K."/>
            <person name="Hainaut M."/>
            <person name="Henrissat B."/>
            <person name="Johnson J."/>
            <person name="Kuo A."/>
            <person name="Lim J.H.P."/>
            <person name="Lipzen A."/>
            <person name="Nolan M."/>
            <person name="Ohm R.A."/>
            <person name="Tamas L."/>
            <person name="Grigoriev I.V."/>
            <person name="Spatafora J.W."/>
            <person name="Nagy L.G."/>
            <person name="Kovacs G.M."/>
        </authorList>
    </citation>
    <scope>NUCLEOTIDE SEQUENCE [LARGE SCALE GENOMIC DNA]</scope>
    <source>
        <strain evidence="7 8">DSE2036</strain>
    </source>
</reference>
<feature type="transmembrane region" description="Helical" evidence="6">
    <location>
        <begin position="136"/>
        <end position="154"/>
    </location>
</feature>
<sequence>MWSFHQYRQIEKEVQHDWQKKRLPHQRDIEEFNLCNSEESNIRLGLQQTQSPNSYASPGGRPSSAQHLSAKEDHILVETASDNDPFDPRNWSLLSRAKNVAIISLLIFVQAWAGASDSQTNSPASKFYHVSQVAENLATAMYLFGIGSGCLFVGPLSESIGRNPTYLISTFCYLFFVLGSALSESFASHIGCRYFIGVSSSATLGINGASVKDMFRPVKRAFVFPVIAWANVVPPVLAPIVSGWVASRIDIDFRWTEWITLIISGFVFVIAFLFLPETYVPILLDWKAKHLCRITGSEAYVSAHAKNASFTARMKQTLPLSLTFLFTEPVIMVLGSFLVLLYILLFSFLSGFDYIFKRTYALSYLQSGGCFAGIAIGATAFTLFAPILYTWARRHAEHISGAHITPEFRLWPALVTAPLLPISLFWLGWTNYPSISIYSGLGACFCFGIVLAAMYVSAYEYIIDSYGEHAAIALASITMVRYLIAGGMVLVARPMYERIGVHWAMTLLGCVATILTPGPWLLFKWGRRLRERSPYAKVYGKGEGQKNANGEVWLQG</sequence>
<dbReference type="InterPro" id="IPR036259">
    <property type="entry name" value="MFS_trans_sf"/>
</dbReference>